<organism evidence="2 3">
    <name type="scientific">Rhynchophorus ferrugineus</name>
    <name type="common">Red palm weevil</name>
    <name type="synonym">Curculio ferrugineus</name>
    <dbReference type="NCBI Taxonomy" id="354439"/>
    <lineage>
        <taxon>Eukaryota</taxon>
        <taxon>Metazoa</taxon>
        <taxon>Ecdysozoa</taxon>
        <taxon>Arthropoda</taxon>
        <taxon>Hexapoda</taxon>
        <taxon>Insecta</taxon>
        <taxon>Pterygota</taxon>
        <taxon>Neoptera</taxon>
        <taxon>Endopterygota</taxon>
        <taxon>Coleoptera</taxon>
        <taxon>Polyphaga</taxon>
        <taxon>Cucujiformia</taxon>
        <taxon>Curculionidae</taxon>
        <taxon>Dryophthorinae</taxon>
        <taxon>Rhynchophorus</taxon>
    </lineage>
</organism>
<accession>A0A834IEK8</accession>
<comment type="caution">
    <text evidence="2">The sequence shown here is derived from an EMBL/GenBank/DDBJ whole genome shotgun (WGS) entry which is preliminary data.</text>
</comment>
<protein>
    <submittedName>
        <fullName evidence="2">Uncharacterized protein</fullName>
    </submittedName>
</protein>
<sequence>MPQYIILVGTFQCRNDENYESRVPPIIHVRRNIFHNDGHSPRLICQDCPSISIPSAQYRQFRLVPAPSGTCYGSVPQRRRQSNHILKDSNGGTLSGINVRPSR</sequence>
<dbReference type="AlphaFoldDB" id="A0A834IEK8"/>
<dbReference type="Proteomes" id="UP000625711">
    <property type="component" value="Unassembled WGS sequence"/>
</dbReference>
<name>A0A834IEK8_RHYFE</name>
<evidence type="ECO:0000313" key="2">
    <source>
        <dbReference type="EMBL" id="KAF7279842.1"/>
    </source>
</evidence>
<dbReference type="EMBL" id="JAACXV010000336">
    <property type="protein sequence ID" value="KAF7279842.1"/>
    <property type="molecule type" value="Genomic_DNA"/>
</dbReference>
<proteinExistence type="predicted"/>
<evidence type="ECO:0000313" key="3">
    <source>
        <dbReference type="Proteomes" id="UP000625711"/>
    </source>
</evidence>
<evidence type="ECO:0000256" key="1">
    <source>
        <dbReference type="SAM" id="MobiDB-lite"/>
    </source>
</evidence>
<keyword evidence="3" id="KW-1185">Reference proteome</keyword>
<feature type="region of interest" description="Disordered" evidence="1">
    <location>
        <begin position="72"/>
        <end position="103"/>
    </location>
</feature>
<reference evidence="2" key="1">
    <citation type="submission" date="2020-08" db="EMBL/GenBank/DDBJ databases">
        <title>Genome sequencing and assembly of the red palm weevil Rhynchophorus ferrugineus.</title>
        <authorList>
            <person name="Dias G.B."/>
            <person name="Bergman C.M."/>
            <person name="Manee M."/>
        </authorList>
    </citation>
    <scope>NUCLEOTIDE SEQUENCE</scope>
    <source>
        <strain evidence="2">AA-2017</strain>
        <tissue evidence="2">Whole larva</tissue>
    </source>
</reference>
<gene>
    <name evidence="2" type="ORF">GWI33_006677</name>
</gene>